<evidence type="ECO:0000313" key="2">
    <source>
        <dbReference type="EMBL" id="MET1491255.1"/>
    </source>
</evidence>
<reference evidence="2 3" key="1">
    <citation type="submission" date="2024-07" db="EMBL/GenBank/DDBJ databases">
        <title>Uliginosibacterium paludis KCTC:42655.</title>
        <authorList>
            <person name="Kim M.K."/>
        </authorList>
    </citation>
    <scope>NUCLEOTIDE SEQUENCE [LARGE SCALE GENOMIC DNA]</scope>
    <source>
        <strain evidence="2 3">KCTC 42655</strain>
    </source>
</reference>
<organism evidence="2 3">
    <name type="scientific">Uliginosibacterium paludis</name>
    <dbReference type="NCBI Taxonomy" id="1615952"/>
    <lineage>
        <taxon>Bacteria</taxon>
        <taxon>Pseudomonadati</taxon>
        <taxon>Pseudomonadota</taxon>
        <taxon>Betaproteobacteria</taxon>
        <taxon>Rhodocyclales</taxon>
        <taxon>Zoogloeaceae</taxon>
        <taxon>Uliginosibacterium</taxon>
    </lineage>
</organism>
<dbReference type="RefSeq" id="WP_345929629.1">
    <property type="nucleotide sequence ID" value="NZ_JBDIVF010000011.1"/>
</dbReference>
<dbReference type="Proteomes" id="UP001548590">
    <property type="component" value="Unassembled WGS sequence"/>
</dbReference>
<gene>
    <name evidence="2" type="ORF">ABVT11_15555</name>
</gene>
<protein>
    <recommendedName>
        <fullName evidence="4">DUF3887 domain-containing protein</fullName>
    </recommendedName>
</protein>
<sequence>MFRSFLAALALVSLAACGQDARRIDEAERAVPDFHLALIDGDFAGIYQRAAPELQQQETAEAFVARLQTQRKALGSIRGTERSSAKVEGERVTLSYNTFYEAQQASEEFVILAPAGQPPRLAGYRLLSPKLD</sequence>
<comment type="caution">
    <text evidence="2">The sequence shown here is derived from an EMBL/GenBank/DDBJ whole genome shotgun (WGS) entry which is preliminary data.</text>
</comment>
<dbReference type="EMBL" id="JBEWLZ010000010">
    <property type="protein sequence ID" value="MET1491255.1"/>
    <property type="molecule type" value="Genomic_DNA"/>
</dbReference>
<evidence type="ECO:0000256" key="1">
    <source>
        <dbReference type="SAM" id="SignalP"/>
    </source>
</evidence>
<evidence type="ECO:0008006" key="4">
    <source>
        <dbReference type="Google" id="ProtNLM"/>
    </source>
</evidence>
<keyword evidence="3" id="KW-1185">Reference proteome</keyword>
<evidence type="ECO:0000313" key="3">
    <source>
        <dbReference type="Proteomes" id="UP001548590"/>
    </source>
</evidence>
<accession>A0ABV2CTM6</accession>
<name>A0ABV2CTM6_9RHOO</name>
<proteinExistence type="predicted"/>
<feature type="signal peptide" evidence="1">
    <location>
        <begin position="1"/>
        <end position="18"/>
    </location>
</feature>
<feature type="chain" id="PRO_5045689241" description="DUF3887 domain-containing protein" evidence="1">
    <location>
        <begin position="19"/>
        <end position="132"/>
    </location>
</feature>
<keyword evidence="1" id="KW-0732">Signal</keyword>
<dbReference type="PROSITE" id="PS51257">
    <property type="entry name" value="PROKAR_LIPOPROTEIN"/>
    <property type="match status" value="1"/>
</dbReference>